<evidence type="ECO:0000256" key="2">
    <source>
        <dbReference type="ARBA" id="ARBA00022801"/>
    </source>
</evidence>
<dbReference type="InterPro" id="IPR006683">
    <property type="entry name" value="Thioestr_dom"/>
</dbReference>
<protein>
    <submittedName>
        <fullName evidence="4">PaaI family thioesterase</fullName>
        <ecNumber evidence="4">3.1.2.-</ecNumber>
    </submittedName>
</protein>
<sequence length="137" mass="14840">MDLETMNKMATENQLSGALGISMVKIEDKSVTGTLTVDHRHLRPGNIMNGGVSLVLIETIGSFSSYLLIDSKKQNSFGIQVSANHLSIARPGDVLTAKSEPIHLGRTTHIWDVNITNQNGKLVSSGRITMLVTDNPK</sequence>
<proteinExistence type="inferred from homology"/>
<dbReference type="PANTHER" id="PTHR43240:SF5">
    <property type="entry name" value="1,4-DIHYDROXY-2-NAPHTHOYL-COA THIOESTERASE 1"/>
    <property type="match status" value="1"/>
</dbReference>
<dbReference type="InterPro" id="IPR029069">
    <property type="entry name" value="HotDog_dom_sf"/>
</dbReference>
<dbReference type="InterPro" id="IPR003736">
    <property type="entry name" value="PAAI_dom"/>
</dbReference>
<comment type="similarity">
    <text evidence="1">Belongs to the thioesterase PaaI family.</text>
</comment>
<dbReference type="RefSeq" id="WP_321392350.1">
    <property type="nucleotide sequence ID" value="NZ_CP139487.1"/>
</dbReference>
<dbReference type="AlphaFoldDB" id="A0AAX4HLR4"/>
<dbReference type="NCBIfam" id="TIGR00369">
    <property type="entry name" value="unchar_dom_1"/>
    <property type="match status" value="1"/>
</dbReference>
<reference evidence="4 5" key="1">
    <citation type="submission" date="2023-11" db="EMBL/GenBank/DDBJ databases">
        <title>Peredibacter starrii A3.12.</title>
        <authorList>
            <person name="Mitchell R.J."/>
        </authorList>
    </citation>
    <scope>NUCLEOTIDE SEQUENCE [LARGE SCALE GENOMIC DNA]</scope>
    <source>
        <strain evidence="4 5">A3.12</strain>
    </source>
</reference>
<feature type="domain" description="Thioesterase" evidence="3">
    <location>
        <begin position="46"/>
        <end position="123"/>
    </location>
</feature>
<accession>A0AAX4HLR4</accession>
<dbReference type="EMBL" id="CP139487">
    <property type="protein sequence ID" value="WPU64140.1"/>
    <property type="molecule type" value="Genomic_DNA"/>
</dbReference>
<dbReference type="SUPFAM" id="SSF54637">
    <property type="entry name" value="Thioesterase/thiol ester dehydrase-isomerase"/>
    <property type="match status" value="1"/>
</dbReference>
<keyword evidence="5" id="KW-1185">Reference proteome</keyword>
<dbReference type="PANTHER" id="PTHR43240">
    <property type="entry name" value="1,4-DIHYDROXY-2-NAPHTHOYL-COA THIOESTERASE 1"/>
    <property type="match status" value="1"/>
</dbReference>
<dbReference type="GO" id="GO:0005829">
    <property type="term" value="C:cytosol"/>
    <property type="evidence" value="ECO:0007669"/>
    <property type="project" value="TreeGrafter"/>
</dbReference>
<evidence type="ECO:0000256" key="1">
    <source>
        <dbReference type="ARBA" id="ARBA00008324"/>
    </source>
</evidence>
<dbReference type="Gene3D" id="3.10.129.10">
    <property type="entry name" value="Hotdog Thioesterase"/>
    <property type="match status" value="1"/>
</dbReference>
<name>A0AAX4HLR4_9BACT</name>
<evidence type="ECO:0000313" key="5">
    <source>
        <dbReference type="Proteomes" id="UP001324634"/>
    </source>
</evidence>
<gene>
    <name evidence="4" type="ORF">SOO65_15710</name>
</gene>
<dbReference type="KEGG" id="psti:SOO65_15710"/>
<dbReference type="EC" id="3.1.2.-" evidence="4"/>
<evidence type="ECO:0000313" key="4">
    <source>
        <dbReference type="EMBL" id="WPU64140.1"/>
    </source>
</evidence>
<evidence type="ECO:0000259" key="3">
    <source>
        <dbReference type="Pfam" id="PF03061"/>
    </source>
</evidence>
<dbReference type="Proteomes" id="UP001324634">
    <property type="component" value="Chromosome"/>
</dbReference>
<keyword evidence="2 4" id="KW-0378">Hydrolase</keyword>
<dbReference type="Pfam" id="PF03061">
    <property type="entry name" value="4HBT"/>
    <property type="match status" value="1"/>
</dbReference>
<dbReference type="CDD" id="cd03443">
    <property type="entry name" value="PaaI_thioesterase"/>
    <property type="match status" value="1"/>
</dbReference>
<organism evidence="4 5">
    <name type="scientific">Peredibacter starrii</name>
    <dbReference type="NCBI Taxonomy" id="28202"/>
    <lineage>
        <taxon>Bacteria</taxon>
        <taxon>Pseudomonadati</taxon>
        <taxon>Bdellovibrionota</taxon>
        <taxon>Bacteriovoracia</taxon>
        <taxon>Bacteriovoracales</taxon>
        <taxon>Bacteriovoracaceae</taxon>
        <taxon>Peredibacter</taxon>
    </lineage>
</organism>
<dbReference type="GO" id="GO:0061522">
    <property type="term" value="F:1,4-dihydroxy-2-naphthoyl-CoA thioesterase activity"/>
    <property type="evidence" value="ECO:0007669"/>
    <property type="project" value="TreeGrafter"/>
</dbReference>